<dbReference type="Pfam" id="PF00756">
    <property type="entry name" value="Esterase"/>
    <property type="match status" value="1"/>
</dbReference>
<dbReference type="InterPro" id="IPR052558">
    <property type="entry name" value="Siderophore_Hydrolase_D"/>
</dbReference>
<keyword evidence="4" id="KW-1185">Reference proteome</keyword>
<dbReference type="Gene3D" id="3.40.50.1820">
    <property type="entry name" value="alpha/beta hydrolase"/>
    <property type="match status" value="1"/>
</dbReference>
<protein>
    <submittedName>
        <fullName evidence="3">Ferri-bacillibactin esterase BesA</fullName>
        <ecNumber evidence="3">3.1.-.-</ecNumber>
    </submittedName>
</protein>
<reference evidence="4" key="1">
    <citation type="submission" date="2017-09" db="EMBL/GenBank/DDBJ databases">
        <title>Genome sequence of Nannocystis excedens DSM 71.</title>
        <authorList>
            <person name="Blom J."/>
        </authorList>
    </citation>
    <scope>NUCLEOTIDE SEQUENCE [LARGE SCALE GENOMIC DNA]</scope>
    <source>
        <strain evidence="4">type strain: E19</strain>
    </source>
</reference>
<gene>
    <name evidence="3" type="primary">besA</name>
    <name evidence="3" type="ORF">HDIA_3134</name>
</gene>
<dbReference type="EC" id="3.1.-.-" evidence="3"/>
<dbReference type="AlphaFoldDB" id="A0A2C9DAP4"/>
<organism evidence="3 4">
    <name type="scientific">Hartmannibacter diazotrophicus</name>
    <dbReference type="NCBI Taxonomy" id="1482074"/>
    <lineage>
        <taxon>Bacteria</taxon>
        <taxon>Pseudomonadati</taxon>
        <taxon>Pseudomonadota</taxon>
        <taxon>Alphaproteobacteria</taxon>
        <taxon>Hyphomicrobiales</taxon>
        <taxon>Pleomorphomonadaceae</taxon>
        <taxon>Hartmannibacter</taxon>
    </lineage>
</organism>
<dbReference type="GO" id="GO:0016788">
    <property type="term" value="F:hydrolase activity, acting on ester bonds"/>
    <property type="evidence" value="ECO:0007669"/>
    <property type="project" value="TreeGrafter"/>
</dbReference>
<proteinExistence type="inferred from homology"/>
<evidence type="ECO:0000256" key="2">
    <source>
        <dbReference type="ARBA" id="ARBA00022801"/>
    </source>
</evidence>
<evidence type="ECO:0000256" key="1">
    <source>
        <dbReference type="ARBA" id="ARBA00005622"/>
    </source>
</evidence>
<dbReference type="InterPro" id="IPR000801">
    <property type="entry name" value="Esterase-like"/>
</dbReference>
<dbReference type="InterPro" id="IPR029058">
    <property type="entry name" value="AB_hydrolase_fold"/>
</dbReference>
<dbReference type="SUPFAM" id="SSF53474">
    <property type="entry name" value="alpha/beta-Hydrolases"/>
    <property type="match status" value="1"/>
</dbReference>
<dbReference type="PANTHER" id="PTHR40841">
    <property type="entry name" value="SIDEROPHORE TRIACETYLFUSARININE C ESTERASE"/>
    <property type="match status" value="1"/>
</dbReference>
<dbReference type="EMBL" id="LT960614">
    <property type="protein sequence ID" value="SON56675.1"/>
    <property type="molecule type" value="Genomic_DNA"/>
</dbReference>
<dbReference type="OrthoDB" id="9784036at2"/>
<dbReference type="PANTHER" id="PTHR40841:SF2">
    <property type="entry name" value="SIDEROPHORE-DEGRADING ESTERASE (EUROFUNG)"/>
    <property type="match status" value="1"/>
</dbReference>
<sequence length="305" mass="32994">MDQPVLNVRSAPLAGTTIHDIVGANGAIYRVFVHSPDSEPPADGWPALFMTDGNAVIATAVDALRVQADWPAGTNVGKGVIVAIGYPTDAPYDPLRRSWDLGPPPGQTYPPFFEGTPEVKTGGAEEFAAFIEQEVKPLAASIAPLDPARQTLFGHSFGGLFALHTLFTRPRSFLNWIAVSPAIYWEGSQLIPVRDRFLANLPNDLSAFVHLSAGEYEGDSLAPFQLGAEDEVRRLEEKRRIRTVAAAHAMAGDLARLSNGKIRTDFEIFPRETHMSVLPVAVGRAVQIAFAVREPRRPGAGIPLD</sequence>
<dbReference type="KEGG" id="hdi:HDIA_3134"/>
<dbReference type="Proteomes" id="UP000223606">
    <property type="component" value="Chromosome 1"/>
</dbReference>
<keyword evidence="2 3" id="KW-0378">Hydrolase</keyword>
<accession>A0A2C9DAP4</accession>
<name>A0A2C9DAP4_9HYPH</name>
<comment type="similarity">
    <text evidence="1">Belongs to the esterase D family.</text>
</comment>
<evidence type="ECO:0000313" key="3">
    <source>
        <dbReference type="EMBL" id="SON56675.1"/>
    </source>
</evidence>
<dbReference type="RefSeq" id="WP_099557025.1">
    <property type="nucleotide sequence ID" value="NZ_LT960614.1"/>
</dbReference>
<evidence type="ECO:0000313" key="4">
    <source>
        <dbReference type="Proteomes" id="UP000223606"/>
    </source>
</evidence>